<dbReference type="InParanoid" id="A8NBG9"/>
<dbReference type="PROSITE" id="PS50013">
    <property type="entry name" value="CHROMO_2"/>
    <property type="match status" value="1"/>
</dbReference>
<feature type="compositionally biased region" description="Low complexity" evidence="5">
    <location>
        <begin position="906"/>
        <end position="922"/>
    </location>
</feature>
<feature type="compositionally biased region" description="Acidic residues" evidence="5">
    <location>
        <begin position="593"/>
        <end position="603"/>
    </location>
</feature>
<sequence length="1989" mass="214526">MSTVKDARRLRQMREQTSGQATPRARSRADSASSARSVVSNPTSSSAAMPVANVGPVRAAAGSAMGPPAGYHLQGNVQTPVTQPVVRHPIFHQEKFRPSPYQLQLEQQRALQQQQRVPVAHDPASSQAQVQIKEYRPRVANGSRPAPGTPKSVASSRTPAHARAASSSSASSTSAFVQGSSGSRMTPSSIAASTSEPASRNTVQPYNTTPMNTQGVTMMFTKAQFNDLLAHISSRDQQLKDEFAQVVQKKEQDEDLKELTKQLRAFCNLQSQANENWEKRLAGVESRLKAVEEAIGKTAGTDDAEGGGKSLGKKLDEMFIVLGEVWERVRDPKADDLAVSEEATRVPAQTPIPTITYREAASSPIKRPAEIKSPEPETQPTGVSQPIFSRAASLAVITEAPSSSTLATATATGTSTSNSLQFIKESLSEPSCEVAVEEEGIDDDAEKFGEVHVHLEDAGESRPITPMSEDIDMELDLAYPGEASVIEDDSATEVAQEDKMDEGDQSEPDEEPKEDMDVEPLPTVSNAVQIEQEAALAPVLDSDSTPAQPEVSAPDGHTTSPALREQNQPQQPSRPPCKAGSFSKVDWSKCEAEGAEGEDENLEDAAQPTYFQPDLSPQTLRQTSLYKPDAPMEGSVGELRLGVLGDNAPVVLGDGSFVDDAGTSKSSAGGTSGGDVQRIPLVAPPEGEPLPTPETSREGTPVVKEVLDVEEGEGGEEVEELSAVGEVMEAEEDRMVEEVPEAEEDLAVEEVPEAEGGRVVEEVPEAEEVPAIEEVPEADEDPAADEVSAIDEVPANEEATGVEDLDDAIPGGEDQADDDEDHTQEPIAVEDVKDDLEDQVQEPDAVEEAEDPGRSMDVDEDIQRPQEESEDELNIIAKPLPTPRPSEGDKKTEVAEVVDHEDKPSRQSSPLKSKSKSLSTRSSTEEPLFLPISDTDSMADRARSNARDVDDDDGSVGGDDRDGGEDLEYVEVDDEAVELPSDIDEVEYKKALWLSKQLPPSSPPKPDSDHEDDGEQHTAPVVAPSSPIRPPPSDVDEDEYAAAVWLSMQPPSSPVKPARRGDVGATPKAKGRRMVSPVQEEDEDQLEGEDDQDQGELPSLPFEDEDDGERDATTMMAPSSPMQPPPSDVDPDEYARAVMMSLQPPSSPVKPTTRGDTPKPKSRRMISPVQEEDEDQLEDEVEGTGEDQNEVPPPISGEEGQDDGDIRATPSASSRRTQEPGSPEIPVPASLSFQFSSTPKQSPSKASPTKAPIGKSPSLNAIFPDFSVRRRTASRSPVQQRGGKEHRVSPLKKSSTLPGTPSASTRSGLLGTGSFVAGLGGLATSTPKGARTPLSLSRTGSVASIRTPKRKRSPSVASDSEASLDSPVGKKGKERQDEDREEDGEAVLAQSTGMEVDEDQLGAPDLDQVEDIGEFHDEDQDQSMDTMDLPLHSPSPIRLGSPSVACSEHSSSEPAPAIRPATLRQLPTSSSSTPPVIVSIKTEPQTQPSSSRSIKIKKEKVGPPKTPRKSKAAEEVIEIVSSPELSPRAANQLLINRMARKRMERKRREAEAAKAAASSSDEEEDGEAAKSVDTRGGDDGVIDLTMMASSDSSSEVDQRKRPPPKKPLSKTSNAKNQRPAAPTESDSDFFDVDSDSSTDIIYPKKALHTQHASGSKAKPAPSQGLNLKGRIGGPSLAATKIRKRRSGDDGASDRPLKKARELSLGIKSEKGKGKEREKPPSKKKVKTLPSDSSSSEAKDNIVIKRENVQQSVAQLKKNVGAGSSSKHAHTSVSPAVSTTSSAARKATRERAKNVKWPKPNEFGSSSFQREFIECDDCHGWYHYGCVGIETDDYRIEDDETQFNCPPCLSATKRSSRRKQSSLLTGETDDRGLFVGHTVKLPPVARTKFCARPDCNQPRVEKDEYFVKAIIGRRLNQQKKFEWLVLWDGYDVREATWQTEADMQDPLKLTEDFHIKAREEGLQSLLEKPGKVVLLKQAVPHHASDSNAEQ</sequence>
<gene>
    <name evidence="7" type="ORF">CC1G_02429</name>
</gene>
<feature type="compositionally biased region" description="Polar residues" evidence="5">
    <location>
        <begin position="1292"/>
        <end position="1307"/>
    </location>
</feature>
<dbReference type="GO" id="GO:0008270">
    <property type="term" value="F:zinc ion binding"/>
    <property type="evidence" value="ECO:0007669"/>
    <property type="project" value="UniProtKB-KW"/>
</dbReference>
<evidence type="ECO:0000256" key="2">
    <source>
        <dbReference type="ARBA" id="ARBA00022771"/>
    </source>
</evidence>
<dbReference type="InterPro" id="IPR016197">
    <property type="entry name" value="Chromo-like_dom_sf"/>
</dbReference>
<feature type="compositionally biased region" description="Basic and acidic residues" evidence="5">
    <location>
        <begin position="1686"/>
        <end position="1720"/>
    </location>
</feature>
<feature type="region of interest" description="Disordered" evidence="5">
    <location>
        <begin position="1"/>
        <end position="50"/>
    </location>
</feature>
<evidence type="ECO:0000256" key="4">
    <source>
        <dbReference type="SAM" id="Coils"/>
    </source>
</evidence>
<feature type="compositionally biased region" description="Acidic residues" evidence="5">
    <location>
        <begin position="1407"/>
        <end position="1422"/>
    </location>
</feature>
<feature type="compositionally biased region" description="Acidic residues" evidence="5">
    <location>
        <begin position="499"/>
        <end position="518"/>
    </location>
</feature>
<dbReference type="SUPFAM" id="SSF57903">
    <property type="entry name" value="FYVE/PHD zinc finger"/>
    <property type="match status" value="1"/>
</dbReference>
<dbReference type="GeneID" id="6008651"/>
<evidence type="ECO:0000256" key="5">
    <source>
        <dbReference type="SAM" id="MobiDB-lite"/>
    </source>
</evidence>
<feature type="compositionally biased region" description="Acidic residues" evidence="5">
    <location>
        <begin position="1170"/>
        <end position="1189"/>
    </location>
</feature>
<feature type="compositionally biased region" description="Pro residues" evidence="5">
    <location>
        <begin position="682"/>
        <end position="692"/>
    </location>
</feature>
<dbReference type="HOGENOM" id="CLU_234121_0_0_1"/>
<feature type="compositionally biased region" description="Acidic residues" evidence="5">
    <location>
        <begin position="1625"/>
        <end position="1636"/>
    </location>
</feature>
<feature type="region of interest" description="Disordered" evidence="5">
    <location>
        <begin position="108"/>
        <end position="210"/>
    </location>
</feature>
<feature type="domain" description="Chromo" evidence="6">
    <location>
        <begin position="1904"/>
        <end position="1953"/>
    </location>
</feature>
<evidence type="ECO:0000313" key="8">
    <source>
        <dbReference type="Proteomes" id="UP000001861"/>
    </source>
</evidence>
<feature type="compositionally biased region" description="Basic and acidic residues" evidence="5">
    <location>
        <begin position="1567"/>
        <end position="1578"/>
    </location>
</feature>
<feature type="compositionally biased region" description="Acidic residues" evidence="5">
    <location>
        <begin position="1079"/>
        <end position="1094"/>
    </location>
</feature>
<feature type="compositionally biased region" description="Polar residues" evidence="5">
    <location>
        <begin position="1231"/>
        <end position="1247"/>
    </location>
</feature>
<dbReference type="KEGG" id="cci:CC1G_02429"/>
<dbReference type="InterPro" id="IPR013083">
    <property type="entry name" value="Znf_RING/FYVE/PHD"/>
</dbReference>
<feature type="compositionally biased region" description="Acidic residues" evidence="5">
    <location>
        <begin position="728"/>
        <end position="753"/>
    </location>
</feature>
<evidence type="ECO:0000256" key="1">
    <source>
        <dbReference type="ARBA" id="ARBA00022723"/>
    </source>
</evidence>
<evidence type="ECO:0000259" key="6">
    <source>
        <dbReference type="PROSITE" id="PS50013"/>
    </source>
</evidence>
<feature type="compositionally biased region" description="Basic and acidic residues" evidence="5">
    <location>
        <begin position="886"/>
        <end position="905"/>
    </location>
</feature>
<dbReference type="CDD" id="cd15517">
    <property type="entry name" value="PHD_TCF19_like"/>
    <property type="match status" value="1"/>
</dbReference>
<keyword evidence="1" id="KW-0479">Metal-binding</keyword>
<dbReference type="InterPro" id="IPR019787">
    <property type="entry name" value="Znf_PHD-finger"/>
</dbReference>
<keyword evidence="8" id="KW-1185">Reference proteome</keyword>
<feature type="compositionally biased region" description="Acidic residues" evidence="5">
    <location>
        <begin position="708"/>
        <end position="720"/>
    </location>
</feature>
<accession>A8NBG9</accession>
<feature type="region of interest" description="Disordered" evidence="5">
    <location>
        <begin position="1541"/>
        <end position="1744"/>
    </location>
</feature>
<protein>
    <recommendedName>
        <fullName evidence="6">Chromo domain-containing protein</fullName>
    </recommendedName>
</protein>
<feature type="compositionally biased region" description="Polar residues" evidence="5">
    <location>
        <begin position="615"/>
        <end position="625"/>
    </location>
</feature>
<feature type="compositionally biased region" description="Polar residues" evidence="5">
    <location>
        <begin position="1334"/>
        <end position="1344"/>
    </location>
</feature>
<dbReference type="STRING" id="240176.A8NBG9"/>
<dbReference type="EMBL" id="AACS02000009">
    <property type="protein sequence ID" value="EAU89540.2"/>
    <property type="molecule type" value="Genomic_DNA"/>
</dbReference>
<feature type="compositionally biased region" description="Acidic residues" evidence="5">
    <location>
        <begin position="762"/>
        <end position="784"/>
    </location>
</feature>
<dbReference type="VEuPathDB" id="FungiDB:CC1G_02429"/>
<keyword evidence="2" id="KW-0863">Zinc-finger</keyword>
<dbReference type="Gene3D" id="3.30.40.10">
    <property type="entry name" value="Zinc/RING finger domain, C3HC4 (zinc finger)"/>
    <property type="match status" value="1"/>
</dbReference>
<feature type="compositionally biased region" description="Low complexity" evidence="5">
    <location>
        <begin position="1467"/>
        <end position="1480"/>
    </location>
</feature>
<feature type="compositionally biased region" description="Basic and acidic residues" evidence="5">
    <location>
        <begin position="1"/>
        <end position="14"/>
    </location>
</feature>
<dbReference type="OMA" id="CKEMEDI"/>
<feature type="region of interest" description="Disordered" evidence="5">
    <location>
        <begin position="339"/>
        <end position="384"/>
    </location>
</feature>
<evidence type="ECO:0000313" key="7">
    <source>
        <dbReference type="EMBL" id="EAU89540.2"/>
    </source>
</evidence>
<proteinExistence type="predicted"/>
<reference evidence="7 8" key="1">
    <citation type="journal article" date="2010" name="Proc. Natl. Acad. Sci. U.S.A.">
        <title>Insights into evolution of multicellular fungi from the assembled chromosomes of the mushroom Coprinopsis cinerea (Coprinus cinereus).</title>
        <authorList>
            <person name="Stajich J.E."/>
            <person name="Wilke S.K."/>
            <person name="Ahren D."/>
            <person name="Au C.H."/>
            <person name="Birren B.W."/>
            <person name="Borodovsky M."/>
            <person name="Burns C."/>
            <person name="Canback B."/>
            <person name="Casselton L.A."/>
            <person name="Cheng C.K."/>
            <person name="Deng J."/>
            <person name="Dietrich F.S."/>
            <person name="Fargo D.C."/>
            <person name="Farman M.L."/>
            <person name="Gathman A.C."/>
            <person name="Goldberg J."/>
            <person name="Guigo R."/>
            <person name="Hoegger P.J."/>
            <person name="Hooker J.B."/>
            <person name="Huggins A."/>
            <person name="James T.Y."/>
            <person name="Kamada T."/>
            <person name="Kilaru S."/>
            <person name="Kodira C."/>
            <person name="Kues U."/>
            <person name="Kupfer D."/>
            <person name="Kwan H.S."/>
            <person name="Lomsadze A."/>
            <person name="Li W."/>
            <person name="Lilly W.W."/>
            <person name="Ma L.J."/>
            <person name="Mackey A.J."/>
            <person name="Manning G."/>
            <person name="Martin F."/>
            <person name="Muraguchi H."/>
            <person name="Natvig D.O."/>
            <person name="Palmerini H."/>
            <person name="Ramesh M.A."/>
            <person name="Rehmeyer C.J."/>
            <person name="Roe B.A."/>
            <person name="Shenoy N."/>
            <person name="Stanke M."/>
            <person name="Ter-Hovhannisyan V."/>
            <person name="Tunlid A."/>
            <person name="Velagapudi R."/>
            <person name="Vision T.J."/>
            <person name="Zeng Q."/>
            <person name="Zolan M.E."/>
            <person name="Pukkila P.J."/>
        </authorList>
    </citation>
    <scope>NUCLEOTIDE SEQUENCE [LARGE SCALE GENOMIC DNA]</scope>
    <source>
        <strain evidence="8">Okayama-7 / 130 / ATCC MYA-4618 / FGSC 9003</strain>
    </source>
</reference>
<keyword evidence="4" id="KW-0175">Coiled coil</keyword>
<feature type="region of interest" description="Disordered" evidence="5">
    <location>
        <begin position="654"/>
        <end position="982"/>
    </location>
</feature>
<feature type="compositionally biased region" description="Acidic residues" evidence="5">
    <location>
        <begin position="832"/>
        <end position="850"/>
    </location>
</feature>
<feature type="region of interest" description="Disordered" evidence="5">
    <location>
        <begin position="994"/>
        <end position="1514"/>
    </location>
</feature>
<dbReference type="InterPro" id="IPR000953">
    <property type="entry name" value="Chromo/chromo_shadow_dom"/>
</dbReference>
<feature type="coiled-coil region" evidence="4">
    <location>
        <begin position="249"/>
        <end position="294"/>
    </location>
</feature>
<feature type="region of interest" description="Disordered" evidence="5">
    <location>
        <begin position="1758"/>
        <end position="1797"/>
    </location>
</feature>
<dbReference type="OrthoDB" id="436852at2759"/>
<organism evidence="7 8">
    <name type="scientific">Coprinopsis cinerea (strain Okayama-7 / 130 / ATCC MYA-4618 / FGSC 9003)</name>
    <name type="common">Inky cap fungus</name>
    <name type="synonym">Hormographiella aspergillata</name>
    <dbReference type="NCBI Taxonomy" id="240176"/>
    <lineage>
        <taxon>Eukaryota</taxon>
        <taxon>Fungi</taxon>
        <taxon>Dikarya</taxon>
        <taxon>Basidiomycota</taxon>
        <taxon>Agaricomycotina</taxon>
        <taxon>Agaricomycetes</taxon>
        <taxon>Agaricomycetidae</taxon>
        <taxon>Agaricales</taxon>
        <taxon>Agaricineae</taxon>
        <taxon>Psathyrellaceae</taxon>
        <taxon>Coprinopsis</taxon>
    </lineage>
</organism>
<dbReference type="Proteomes" id="UP000001861">
    <property type="component" value="Unassembled WGS sequence"/>
</dbReference>
<feature type="compositionally biased region" description="Low complexity" evidence="5">
    <location>
        <begin position="154"/>
        <end position="183"/>
    </location>
</feature>
<feature type="compositionally biased region" description="Basic and acidic residues" evidence="5">
    <location>
        <begin position="851"/>
        <end position="867"/>
    </location>
</feature>
<feature type="compositionally biased region" description="Basic and acidic residues" evidence="5">
    <location>
        <begin position="938"/>
        <end position="948"/>
    </location>
</feature>
<feature type="region of interest" description="Disordered" evidence="5">
    <location>
        <begin position="475"/>
        <end position="632"/>
    </location>
</feature>
<dbReference type="Pfam" id="PF00628">
    <property type="entry name" value="PHD"/>
    <property type="match status" value="1"/>
</dbReference>
<dbReference type="SUPFAM" id="SSF54160">
    <property type="entry name" value="Chromo domain-like"/>
    <property type="match status" value="1"/>
</dbReference>
<feature type="compositionally biased region" description="Low complexity" evidence="5">
    <location>
        <begin position="1770"/>
        <end position="1783"/>
    </location>
</feature>
<feature type="compositionally biased region" description="Polar residues" evidence="5">
    <location>
        <begin position="557"/>
        <end position="571"/>
    </location>
</feature>
<dbReference type="eggNOG" id="ENOG502RBBV">
    <property type="taxonomic scope" value="Eukaryota"/>
</dbReference>
<dbReference type="RefSeq" id="XP_001832167.2">
    <property type="nucleotide sequence ID" value="XM_001832115.2"/>
</dbReference>
<feature type="compositionally biased region" description="Polar residues" evidence="5">
    <location>
        <begin position="184"/>
        <end position="210"/>
    </location>
</feature>
<keyword evidence="3" id="KW-0862">Zinc</keyword>
<dbReference type="Gene3D" id="2.40.50.40">
    <property type="match status" value="1"/>
</dbReference>
<feature type="compositionally biased region" description="Acidic residues" evidence="5">
    <location>
        <begin position="962"/>
        <end position="982"/>
    </location>
</feature>
<dbReference type="InterPro" id="IPR011011">
    <property type="entry name" value="Znf_FYVE_PHD"/>
</dbReference>
<feature type="compositionally biased region" description="Low complexity" evidence="5">
    <location>
        <begin position="30"/>
        <end position="40"/>
    </location>
</feature>
<dbReference type="GO" id="GO:0006338">
    <property type="term" value="P:chromatin remodeling"/>
    <property type="evidence" value="ECO:0007669"/>
    <property type="project" value="UniProtKB-ARBA"/>
</dbReference>
<evidence type="ECO:0000256" key="3">
    <source>
        <dbReference type="ARBA" id="ARBA00022833"/>
    </source>
</evidence>
<name>A8NBG9_COPC7</name>
<comment type="caution">
    <text evidence="7">The sequence shown here is derived from an EMBL/GenBank/DDBJ whole genome shotgun (WGS) entry which is preliminary data.</text>
</comment>